<evidence type="ECO:0000313" key="5">
    <source>
        <dbReference type="Proteomes" id="UP001138708"/>
    </source>
</evidence>
<evidence type="ECO:0000256" key="1">
    <source>
        <dbReference type="SAM" id="Phobius"/>
    </source>
</evidence>
<protein>
    <submittedName>
        <fullName evidence="2">Uncharacterized protein</fullName>
    </submittedName>
</protein>
<feature type="transmembrane region" description="Helical" evidence="1">
    <location>
        <begin position="240"/>
        <end position="257"/>
    </location>
</feature>
<keyword evidence="1" id="KW-0472">Membrane</keyword>
<sequence>MQPDHRAPEPGSVLPVVIFAVVVMVAVHVGLLVTMDPGFLQGHLADPDAYMRVVRVLELRQGAAWFDTVTPALAAPEGLSLHWTRPLDILILLPALTLERLAGLDPRQAIFLAGGLVSPPLHLAATLAAAWGAAGLWDRQRAPLYAVLMMAASPAAANYSAPGRADHHALILFAVTLGLAAAIHALRPGARGRVAMVAGAAFGFGVWVGPEALIIALPVLLAIGLAALVAEDGRHAAAQGMRATAGLAAMLVLAIVVERPPGEWLAVETDRVSVEHLALALLCGAAFAALRPVAAGSRGRRWLVGIAAGAAALGAFVALFPVLPQRVAEDADAAIARMLRLHHDLIAEMQPLPPFGPGGVSTVGFLMGGVPLLGLVAVGLAVRGWRRDGGWQAGLVLGVALLAGIAAAFAAVRFALDLAAPAAIAAAGLMGQVLARSWPREPALRLVLGLMLVLGGLAMPRLARDSAEAERITEASGTEAIGSACDATALALWLAGARARIAPAGHAPILVMEDMNAGPEIAWRSGVRGVSGPYHRGGDAFIDVLRAFTATDDGAARAILARRQADLVAVCTADPPTDNAADLVTRLRRGEAPAWLRPVPLPDALGGYRLFAVDPGA</sequence>
<dbReference type="Proteomes" id="UP000746741">
    <property type="component" value="Unassembled WGS sequence"/>
</dbReference>
<organism evidence="2 5">
    <name type="scientific">Neoroseomonas oryzicola</name>
    <dbReference type="NCBI Taxonomy" id="535904"/>
    <lineage>
        <taxon>Bacteria</taxon>
        <taxon>Pseudomonadati</taxon>
        <taxon>Pseudomonadota</taxon>
        <taxon>Alphaproteobacteria</taxon>
        <taxon>Acetobacterales</taxon>
        <taxon>Acetobacteraceae</taxon>
        <taxon>Neoroseomonas</taxon>
    </lineage>
</organism>
<feature type="transmembrane region" description="Helical" evidence="1">
    <location>
        <begin position="168"/>
        <end position="186"/>
    </location>
</feature>
<proteinExistence type="predicted"/>
<reference evidence="2" key="3">
    <citation type="journal article" date="2021" name="Syst. Appl. Microbiol.">
        <title>Roseomonas hellenica sp. nov., isolated from roots of wild-growing Alkanna tinctoria.</title>
        <authorList>
            <person name="Rat A."/>
            <person name="Naranjo H.D."/>
            <person name="Lebbe L."/>
            <person name="Cnockaert M."/>
            <person name="Krigas N."/>
            <person name="Grigoriadou K."/>
            <person name="Maloupa E."/>
            <person name="Willems A."/>
        </authorList>
    </citation>
    <scope>NUCLEOTIDE SEQUENCE</scope>
    <source>
        <strain evidence="2">LMG 31161</strain>
    </source>
</reference>
<keyword evidence="4" id="KW-1185">Reference proteome</keyword>
<dbReference type="AlphaFoldDB" id="A0A9X9WIG3"/>
<dbReference type="Proteomes" id="UP001138708">
    <property type="component" value="Unassembled WGS sequence"/>
</dbReference>
<reference evidence="2" key="1">
    <citation type="submission" date="2020-01" db="EMBL/GenBank/DDBJ databases">
        <authorList>
            <person name="Rat A."/>
        </authorList>
    </citation>
    <scope>NUCLEOTIDE SEQUENCE</scope>
    <source>
        <strain evidence="2">LMG 31161</strain>
    </source>
</reference>
<gene>
    <name evidence="3" type="ORF">GWK15_14480</name>
    <name evidence="2" type="ORF">GXW75_12760</name>
</gene>
<feature type="transmembrane region" description="Helical" evidence="1">
    <location>
        <begin position="277"/>
        <end position="295"/>
    </location>
</feature>
<dbReference type="EMBL" id="JAAEDK010000025">
    <property type="protein sequence ID" value="MBR0660123.1"/>
    <property type="molecule type" value="Genomic_DNA"/>
</dbReference>
<feature type="transmembrane region" description="Helical" evidence="1">
    <location>
        <begin position="394"/>
        <end position="412"/>
    </location>
</feature>
<keyword evidence="1" id="KW-0812">Transmembrane</keyword>
<reference evidence="3 4" key="2">
    <citation type="submission" date="2020-02" db="EMBL/GenBank/DDBJ databases">
        <authorList>
            <person name="Sun Q."/>
            <person name="Inoue M."/>
        </authorList>
    </citation>
    <scope>NUCLEOTIDE SEQUENCE [LARGE SCALE GENOMIC DNA]</scope>
    <source>
        <strain evidence="3 4">KCTC 22478</strain>
    </source>
</reference>
<feature type="transmembrane region" description="Helical" evidence="1">
    <location>
        <begin position="302"/>
        <end position="323"/>
    </location>
</feature>
<comment type="caution">
    <text evidence="2">The sequence shown here is derived from an EMBL/GenBank/DDBJ whole genome shotgun (WGS) entry which is preliminary data.</text>
</comment>
<keyword evidence="1" id="KW-1133">Transmembrane helix</keyword>
<feature type="transmembrane region" description="Helical" evidence="1">
    <location>
        <begin position="359"/>
        <end position="382"/>
    </location>
</feature>
<evidence type="ECO:0000313" key="4">
    <source>
        <dbReference type="Proteomes" id="UP000746741"/>
    </source>
</evidence>
<dbReference type="EMBL" id="JAAVUP010000003">
    <property type="protein sequence ID" value="NKE18156.1"/>
    <property type="molecule type" value="Genomic_DNA"/>
</dbReference>
<accession>A0A9X9WIG3</accession>
<name>A0A9X9WIG3_9PROT</name>
<evidence type="ECO:0000313" key="2">
    <source>
        <dbReference type="EMBL" id="MBR0660123.1"/>
    </source>
</evidence>
<feature type="transmembrane region" description="Helical" evidence="1">
    <location>
        <begin position="12"/>
        <end position="33"/>
    </location>
</feature>
<dbReference type="RefSeq" id="WP_168042029.1">
    <property type="nucleotide sequence ID" value="NZ_JAAEDK010000025.1"/>
</dbReference>
<feature type="transmembrane region" description="Helical" evidence="1">
    <location>
        <begin position="206"/>
        <end position="228"/>
    </location>
</feature>
<evidence type="ECO:0000313" key="3">
    <source>
        <dbReference type="EMBL" id="NKE18156.1"/>
    </source>
</evidence>
<feature type="transmembrane region" description="Helical" evidence="1">
    <location>
        <begin position="109"/>
        <end position="131"/>
    </location>
</feature>